<keyword evidence="18" id="KW-1185">Reference proteome</keyword>
<keyword evidence="10 14" id="KW-0560">Oxidoreductase</keyword>
<dbReference type="SUPFAM" id="SSF53659">
    <property type="entry name" value="Isocitrate/Isopropylmalate dehydrogenase-like"/>
    <property type="match status" value="1"/>
</dbReference>
<dbReference type="GO" id="GO:0051287">
    <property type="term" value="F:NAD binding"/>
    <property type="evidence" value="ECO:0007669"/>
    <property type="project" value="InterPro"/>
</dbReference>
<dbReference type="InterPro" id="IPR024084">
    <property type="entry name" value="IsoPropMal-DH-like_dom"/>
</dbReference>
<evidence type="ECO:0000256" key="8">
    <source>
        <dbReference type="ARBA" id="ARBA00022723"/>
    </source>
</evidence>
<keyword evidence="12 14" id="KW-0464">Manganese</keyword>
<protein>
    <recommendedName>
        <fullName evidence="14">3-isopropylmalate dehydrogenase</fullName>
        <ecNumber evidence="14">1.1.1.85</ecNumber>
    </recommendedName>
    <alternativeName>
        <fullName evidence="14">3-IPM-DH</fullName>
    </alternativeName>
    <alternativeName>
        <fullName evidence="14">Beta-IPM dehydrogenase</fullName>
        <shortName evidence="14">IMDH</shortName>
    </alternativeName>
</protein>
<dbReference type="AlphaFoldDB" id="A0A562LRU0"/>
<keyword evidence="6 14" id="KW-0432">Leucine biosynthesis</keyword>
<feature type="binding site" evidence="14">
    <location>
        <position position="96"/>
    </location>
    <ligand>
        <name>substrate</name>
    </ligand>
</feature>
<keyword evidence="14" id="KW-0963">Cytoplasm</keyword>
<evidence type="ECO:0000256" key="12">
    <source>
        <dbReference type="ARBA" id="ARBA00023211"/>
    </source>
</evidence>
<comment type="pathway">
    <text evidence="3 14 15">Amino-acid biosynthesis; L-leucine biosynthesis; L-leucine from 3-methyl-2-oxobutanoate: step 3/4.</text>
</comment>
<evidence type="ECO:0000256" key="13">
    <source>
        <dbReference type="ARBA" id="ARBA00023304"/>
    </source>
</evidence>
<comment type="subunit">
    <text evidence="5 14 15">Homodimer.</text>
</comment>
<dbReference type="HAMAP" id="MF_01033">
    <property type="entry name" value="LeuB_type1"/>
    <property type="match status" value="1"/>
</dbReference>
<evidence type="ECO:0000313" key="18">
    <source>
        <dbReference type="Proteomes" id="UP000316471"/>
    </source>
</evidence>
<dbReference type="Gene3D" id="3.40.718.10">
    <property type="entry name" value="Isopropylmalate Dehydrogenase"/>
    <property type="match status" value="1"/>
</dbReference>
<feature type="site" description="Important for catalysis" evidence="14">
    <location>
        <position position="186"/>
    </location>
</feature>
<keyword evidence="8 14" id="KW-0479">Metal-binding</keyword>
<dbReference type="Proteomes" id="UP000316471">
    <property type="component" value="Unassembled WGS sequence"/>
</dbReference>
<evidence type="ECO:0000256" key="4">
    <source>
        <dbReference type="ARBA" id="ARBA00008319"/>
    </source>
</evidence>
<comment type="subcellular location">
    <subcellularLocation>
        <location evidence="14">Cytoplasm</location>
    </subcellularLocation>
</comment>
<keyword evidence="7 14" id="KW-0028">Amino-acid biosynthesis</keyword>
<evidence type="ECO:0000256" key="6">
    <source>
        <dbReference type="ARBA" id="ARBA00022430"/>
    </source>
</evidence>
<evidence type="ECO:0000256" key="15">
    <source>
        <dbReference type="RuleBase" id="RU004445"/>
    </source>
</evidence>
<comment type="function">
    <text evidence="14 15">Catalyzes the oxidation of 3-carboxy-2-hydroxy-4-methylpentanoate (3-isopropylmalate) to 3-carboxy-4-methyl-2-oxopentanoate. The product decarboxylates to 4-methyl-2 oxopentanoate.</text>
</comment>
<feature type="binding site" evidence="14">
    <location>
        <position position="134"/>
    </location>
    <ligand>
        <name>substrate</name>
    </ligand>
</feature>
<dbReference type="Pfam" id="PF00180">
    <property type="entry name" value="Iso_dh"/>
    <property type="match status" value="1"/>
</dbReference>
<evidence type="ECO:0000256" key="10">
    <source>
        <dbReference type="ARBA" id="ARBA00023002"/>
    </source>
</evidence>
<dbReference type="PANTHER" id="PTHR42979">
    <property type="entry name" value="3-ISOPROPYLMALATE DEHYDROGENASE"/>
    <property type="match status" value="1"/>
</dbReference>
<dbReference type="PANTHER" id="PTHR42979:SF1">
    <property type="entry name" value="3-ISOPROPYLMALATE DEHYDROGENASE"/>
    <property type="match status" value="1"/>
</dbReference>
<sequence length="362" mass="38621">MQAEIVVLPGDGIGPEVTRAALRVLRAVGERYGHRFTTHEHLIGGAAIDATGEPLPAATLDACRKADAVLLGAVGGPQWSDPQAKVRPEQGLLAIRKALGLYANLRPVKPHPAALGASPIKPHLLNGVDLLVVRELTGGIYFGDKTRGDGIASDLCTYTVAEIERVVRRACQLARQRRGHVTSVDKANVLETSRLWRETATRIARDEFPDVTLEHQLVDSMAMHLLAKPREYDVIVTENMFGDILTDEASMLAGSLGLLPSASLGEGQIGIYEPIHGSAPDIAGRGIANPYATILSVAMLLRHSLGLEDEAKCVELAVSRALDDGQFTGDLAAGRPAIGTDAAATAVIRQLQVECHAVEMRD</sequence>
<dbReference type="RefSeq" id="WP_144815011.1">
    <property type="nucleotide sequence ID" value="NZ_VLKP01000007.1"/>
</dbReference>
<feature type="binding site" evidence="14">
    <location>
        <position position="243"/>
    </location>
    <ligand>
        <name>Mg(2+)</name>
        <dbReference type="ChEBI" id="CHEBI:18420"/>
    </ligand>
</feature>
<feature type="domain" description="Isopropylmalate dehydrogenase-like" evidence="16">
    <location>
        <begin position="4"/>
        <end position="347"/>
    </location>
</feature>
<feature type="binding site" evidence="14">
    <location>
        <position position="219"/>
    </location>
    <ligand>
        <name>substrate</name>
    </ligand>
</feature>
<feature type="binding site" evidence="14">
    <location>
        <position position="106"/>
    </location>
    <ligand>
        <name>substrate</name>
    </ligand>
</feature>
<evidence type="ECO:0000256" key="3">
    <source>
        <dbReference type="ARBA" id="ARBA00004762"/>
    </source>
</evidence>
<dbReference type="EMBL" id="VLKP01000007">
    <property type="protein sequence ID" value="TWI10361.1"/>
    <property type="molecule type" value="Genomic_DNA"/>
</dbReference>
<dbReference type="GO" id="GO:0003862">
    <property type="term" value="F:3-isopropylmalate dehydrogenase activity"/>
    <property type="evidence" value="ECO:0007669"/>
    <property type="project" value="UniProtKB-UniRule"/>
</dbReference>
<feature type="site" description="Important for catalysis" evidence="14">
    <location>
        <position position="141"/>
    </location>
</feature>
<accession>A0A562LRU0</accession>
<keyword evidence="11 14" id="KW-0520">NAD</keyword>
<dbReference type="GO" id="GO:0005829">
    <property type="term" value="C:cytosol"/>
    <property type="evidence" value="ECO:0007669"/>
    <property type="project" value="TreeGrafter"/>
</dbReference>
<organism evidence="17 18">
    <name type="scientific">Aerolutibacter ruishenii</name>
    <dbReference type="NCBI Taxonomy" id="686800"/>
    <lineage>
        <taxon>Bacteria</taxon>
        <taxon>Pseudomonadati</taxon>
        <taxon>Pseudomonadota</taxon>
        <taxon>Gammaproteobacteria</taxon>
        <taxon>Lysobacterales</taxon>
        <taxon>Lysobacteraceae</taxon>
        <taxon>Aerolutibacter</taxon>
    </lineage>
</organism>
<comment type="similarity">
    <text evidence="4 14">Belongs to the isocitrate and isopropylmalate dehydrogenases family. LeuB type 1 subfamily.</text>
</comment>
<reference evidence="17 18" key="1">
    <citation type="journal article" date="2015" name="Stand. Genomic Sci.">
        <title>Genomic Encyclopedia of Bacterial and Archaeal Type Strains, Phase III: the genomes of soil and plant-associated and newly described type strains.</title>
        <authorList>
            <person name="Whitman W.B."/>
            <person name="Woyke T."/>
            <person name="Klenk H.P."/>
            <person name="Zhou Y."/>
            <person name="Lilburn T.G."/>
            <person name="Beck B.J."/>
            <person name="De Vos P."/>
            <person name="Vandamme P."/>
            <person name="Eisen J.A."/>
            <person name="Garrity G."/>
            <person name="Hugenholtz P."/>
            <person name="Kyrpides N.C."/>
        </authorList>
    </citation>
    <scope>NUCLEOTIDE SEQUENCE [LARGE SCALE GENOMIC DNA]</scope>
    <source>
        <strain evidence="17 18">CGMCC 1.10136</strain>
    </source>
</reference>
<dbReference type="EC" id="1.1.1.85" evidence="14"/>
<comment type="cofactor">
    <cofactor evidence="14 15">
        <name>Mg(2+)</name>
        <dbReference type="ChEBI" id="CHEBI:18420"/>
    </cofactor>
    <cofactor evidence="14 15">
        <name>Mn(2+)</name>
        <dbReference type="ChEBI" id="CHEBI:29035"/>
    </cofactor>
    <text evidence="14 15">Binds 1 Mg(2+) or Mn(2+) ion per subunit.</text>
</comment>
<dbReference type="NCBIfam" id="TIGR00169">
    <property type="entry name" value="leuB"/>
    <property type="match status" value="1"/>
</dbReference>
<proteinExistence type="inferred from homology"/>
<dbReference type="GO" id="GO:0009098">
    <property type="term" value="P:L-leucine biosynthetic process"/>
    <property type="evidence" value="ECO:0007669"/>
    <property type="project" value="UniProtKB-UniRule"/>
</dbReference>
<dbReference type="GO" id="GO:0000287">
    <property type="term" value="F:magnesium ion binding"/>
    <property type="evidence" value="ECO:0007669"/>
    <property type="project" value="InterPro"/>
</dbReference>
<keyword evidence="9 14" id="KW-0460">Magnesium</keyword>
<name>A0A562LRU0_9GAMM</name>
<dbReference type="PROSITE" id="PS00470">
    <property type="entry name" value="IDH_IMDH"/>
    <property type="match status" value="1"/>
</dbReference>
<evidence type="ECO:0000256" key="2">
    <source>
        <dbReference type="ARBA" id="ARBA00001936"/>
    </source>
</evidence>
<evidence type="ECO:0000259" key="16">
    <source>
        <dbReference type="SMART" id="SM01329"/>
    </source>
</evidence>
<evidence type="ECO:0000313" key="17">
    <source>
        <dbReference type="EMBL" id="TWI10361.1"/>
    </source>
</evidence>
<evidence type="ECO:0000256" key="5">
    <source>
        <dbReference type="ARBA" id="ARBA00011738"/>
    </source>
</evidence>
<evidence type="ECO:0000256" key="1">
    <source>
        <dbReference type="ARBA" id="ARBA00000624"/>
    </source>
</evidence>
<evidence type="ECO:0000256" key="14">
    <source>
        <dbReference type="HAMAP-Rule" id="MF_01033"/>
    </source>
</evidence>
<dbReference type="FunFam" id="3.40.718.10:FF:000006">
    <property type="entry name" value="3-isopropylmalate dehydrogenase"/>
    <property type="match status" value="1"/>
</dbReference>
<feature type="binding site" evidence="14">
    <location>
        <begin position="277"/>
        <end position="289"/>
    </location>
    <ligand>
        <name>NAD(+)</name>
        <dbReference type="ChEBI" id="CHEBI:57540"/>
    </ligand>
</feature>
<dbReference type="OrthoDB" id="9806254at2"/>
<dbReference type="UniPathway" id="UPA00048">
    <property type="reaction ID" value="UER00072"/>
</dbReference>
<comment type="cofactor">
    <cofactor evidence="2">
        <name>Mn(2+)</name>
        <dbReference type="ChEBI" id="CHEBI:29035"/>
    </cofactor>
</comment>
<feature type="binding site" evidence="14">
    <location>
        <position position="247"/>
    </location>
    <ligand>
        <name>Mg(2+)</name>
        <dbReference type="ChEBI" id="CHEBI:18420"/>
    </ligand>
</feature>
<keyword evidence="13 14" id="KW-0100">Branched-chain amino acid biosynthesis</keyword>
<dbReference type="InterPro" id="IPR004429">
    <property type="entry name" value="Isopropylmalate_DH"/>
</dbReference>
<dbReference type="SMART" id="SM01329">
    <property type="entry name" value="Iso_dh"/>
    <property type="match status" value="1"/>
</dbReference>
<evidence type="ECO:0000256" key="9">
    <source>
        <dbReference type="ARBA" id="ARBA00022842"/>
    </source>
</evidence>
<dbReference type="InterPro" id="IPR019818">
    <property type="entry name" value="IsoCit/isopropylmalate_DH_CS"/>
</dbReference>
<comment type="caution">
    <text evidence="17">The sequence shown here is derived from an EMBL/GenBank/DDBJ whole genome shotgun (WGS) entry which is preliminary data.</text>
</comment>
<gene>
    <name evidence="14" type="primary">leuB</name>
    <name evidence="17" type="ORF">IP93_01940</name>
</gene>
<feature type="binding site" evidence="14">
    <location>
        <position position="219"/>
    </location>
    <ligand>
        <name>Mg(2+)</name>
        <dbReference type="ChEBI" id="CHEBI:18420"/>
    </ligand>
</feature>
<comment type="catalytic activity">
    <reaction evidence="1 14 15">
        <text>(2R,3S)-3-isopropylmalate + NAD(+) = 4-methyl-2-oxopentanoate + CO2 + NADH</text>
        <dbReference type="Rhea" id="RHEA:32271"/>
        <dbReference type="ChEBI" id="CHEBI:16526"/>
        <dbReference type="ChEBI" id="CHEBI:17865"/>
        <dbReference type="ChEBI" id="CHEBI:35121"/>
        <dbReference type="ChEBI" id="CHEBI:57540"/>
        <dbReference type="ChEBI" id="CHEBI:57945"/>
        <dbReference type="EC" id="1.1.1.85"/>
    </reaction>
</comment>
<evidence type="ECO:0000256" key="7">
    <source>
        <dbReference type="ARBA" id="ARBA00022605"/>
    </source>
</evidence>
<evidence type="ECO:0000256" key="11">
    <source>
        <dbReference type="ARBA" id="ARBA00023027"/>
    </source>
</evidence>
<feature type="binding site" evidence="14">
    <location>
        <begin position="76"/>
        <end position="89"/>
    </location>
    <ligand>
        <name>NAD(+)</name>
        <dbReference type="ChEBI" id="CHEBI:57540"/>
    </ligand>
</feature>